<organism evidence="1">
    <name type="scientific">Rhizophora mucronata</name>
    <name type="common">Asiatic mangrove</name>
    <dbReference type="NCBI Taxonomy" id="61149"/>
    <lineage>
        <taxon>Eukaryota</taxon>
        <taxon>Viridiplantae</taxon>
        <taxon>Streptophyta</taxon>
        <taxon>Embryophyta</taxon>
        <taxon>Tracheophyta</taxon>
        <taxon>Spermatophyta</taxon>
        <taxon>Magnoliopsida</taxon>
        <taxon>eudicotyledons</taxon>
        <taxon>Gunneridae</taxon>
        <taxon>Pentapetalae</taxon>
        <taxon>rosids</taxon>
        <taxon>fabids</taxon>
        <taxon>Malpighiales</taxon>
        <taxon>Rhizophoraceae</taxon>
        <taxon>Rhizophora</taxon>
    </lineage>
</organism>
<dbReference type="EMBL" id="GGEC01089498">
    <property type="protein sequence ID" value="MBX69982.1"/>
    <property type="molecule type" value="Transcribed_RNA"/>
</dbReference>
<evidence type="ECO:0000313" key="1">
    <source>
        <dbReference type="EMBL" id="MBX69982.1"/>
    </source>
</evidence>
<accession>A0A2P2QSI5</accession>
<proteinExistence type="predicted"/>
<protein>
    <submittedName>
        <fullName evidence="1">Uncharacterized protein</fullName>
    </submittedName>
</protein>
<reference evidence="1" key="1">
    <citation type="submission" date="2018-02" db="EMBL/GenBank/DDBJ databases">
        <title>Rhizophora mucronata_Transcriptome.</title>
        <authorList>
            <person name="Meera S.P."/>
            <person name="Sreeshan A."/>
            <person name="Augustine A."/>
        </authorList>
    </citation>
    <scope>NUCLEOTIDE SEQUENCE</scope>
    <source>
        <tissue evidence="1">Leaf</tissue>
    </source>
</reference>
<sequence length="70" mass="8342">MIKRYSSLDHQNESWCMFCKLWLLVKLNEDSQYTVLESSVLFPCLSIGFLYPEKRRLLHYILNIDALVLC</sequence>
<dbReference type="AlphaFoldDB" id="A0A2P2QSI5"/>
<name>A0A2P2QSI5_RHIMU</name>